<proteinExistence type="inferred from homology"/>
<dbReference type="AlphaFoldDB" id="A0A0C2S5V6"/>
<feature type="transmembrane region" description="Helical" evidence="7">
    <location>
        <begin position="12"/>
        <end position="32"/>
    </location>
</feature>
<dbReference type="EMBL" id="JXRP01000009">
    <property type="protein sequence ID" value="KIL49424.1"/>
    <property type="molecule type" value="Genomic_DNA"/>
</dbReference>
<keyword evidence="10" id="KW-1185">Reference proteome</keyword>
<dbReference type="InterPro" id="IPR000515">
    <property type="entry name" value="MetI-like"/>
</dbReference>
<dbReference type="PANTHER" id="PTHR32243:SF18">
    <property type="entry name" value="INNER MEMBRANE ABC TRANSPORTER PERMEASE PROTEIN YCJP"/>
    <property type="match status" value="1"/>
</dbReference>
<comment type="subcellular location">
    <subcellularLocation>
        <location evidence="1 7">Cell membrane</location>
        <topology evidence="1 7">Multi-pass membrane protein</topology>
    </subcellularLocation>
</comment>
<dbReference type="PATRIC" id="fig|889306.3.peg.895"/>
<dbReference type="OrthoDB" id="9784933at2"/>
<evidence type="ECO:0000256" key="3">
    <source>
        <dbReference type="ARBA" id="ARBA00022475"/>
    </source>
</evidence>
<dbReference type="SUPFAM" id="SSF161098">
    <property type="entry name" value="MetI-like"/>
    <property type="match status" value="1"/>
</dbReference>
<keyword evidence="4 7" id="KW-0812">Transmembrane</keyword>
<evidence type="ECO:0000313" key="9">
    <source>
        <dbReference type="EMBL" id="KIL49424.1"/>
    </source>
</evidence>
<evidence type="ECO:0000313" key="10">
    <source>
        <dbReference type="Proteomes" id="UP000031938"/>
    </source>
</evidence>
<evidence type="ECO:0000256" key="1">
    <source>
        <dbReference type="ARBA" id="ARBA00004651"/>
    </source>
</evidence>
<sequence length="276" mass="30468">MGMIKKNIGSILQHIVIIVATIIFIFPIYWMVATSFKKQTDAFTIIPQWSFTATLDNYRAILFDSGFLQLLFNSLIVGVVSTVIVLILGITIAYPFARYKLSGGKQIITWVITLRIIPPIVTILPLYLLFANLGLVDTFLAFILMHVFFNLPLATLLLYGFFKDIPGELEESALVDGCNRFTAFFRVIFPIIRPGLVSAGLLSFIFSWNEFLFANILSGPNVKTAPVGLNEFSTPVGILWGQIAAAGVLIVIPVAIIAIIVQRHMIRGLTMGAVKG</sequence>
<feature type="domain" description="ABC transmembrane type-1" evidence="8">
    <location>
        <begin position="71"/>
        <end position="261"/>
    </location>
</feature>
<evidence type="ECO:0000256" key="4">
    <source>
        <dbReference type="ARBA" id="ARBA00022692"/>
    </source>
</evidence>
<evidence type="ECO:0000256" key="6">
    <source>
        <dbReference type="ARBA" id="ARBA00023136"/>
    </source>
</evidence>
<accession>A0A0C2S5V6</accession>
<feature type="transmembrane region" description="Helical" evidence="7">
    <location>
        <begin position="238"/>
        <end position="261"/>
    </location>
</feature>
<dbReference type="InterPro" id="IPR035906">
    <property type="entry name" value="MetI-like_sf"/>
</dbReference>
<dbReference type="GO" id="GO:0055085">
    <property type="term" value="P:transmembrane transport"/>
    <property type="evidence" value="ECO:0007669"/>
    <property type="project" value="InterPro"/>
</dbReference>
<reference evidence="9 10" key="1">
    <citation type="submission" date="2015-01" db="EMBL/GenBank/DDBJ databases">
        <title>Genome sequencing of Jeotgalibacillus soli.</title>
        <authorList>
            <person name="Goh K.M."/>
            <person name="Chan K.-G."/>
            <person name="Yaakop A.S."/>
            <person name="Ee R."/>
            <person name="Gan H.M."/>
            <person name="Chan C.S."/>
        </authorList>
    </citation>
    <scope>NUCLEOTIDE SEQUENCE [LARGE SCALE GENOMIC DNA]</scope>
    <source>
        <strain evidence="9 10">P9</strain>
    </source>
</reference>
<keyword evidence="3" id="KW-1003">Cell membrane</keyword>
<feature type="transmembrane region" description="Helical" evidence="7">
    <location>
        <begin position="183"/>
        <end position="208"/>
    </location>
</feature>
<protein>
    <recommendedName>
        <fullName evidence="8">ABC transmembrane type-1 domain-containing protein</fullName>
    </recommendedName>
</protein>
<dbReference type="STRING" id="889306.KP78_08920"/>
<dbReference type="PROSITE" id="PS50928">
    <property type="entry name" value="ABC_TM1"/>
    <property type="match status" value="1"/>
</dbReference>
<evidence type="ECO:0000259" key="8">
    <source>
        <dbReference type="PROSITE" id="PS50928"/>
    </source>
</evidence>
<organism evidence="9 10">
    <name type="scientific">Jeotgalibacillus soli</name>
    <dbReference type="NCBI Taxonomy" id="889306"/>
    <lineage>
        <taxon>Bacteria</taxon>
        <taxon>Bacillati</taxon>
        <taxon>Bacillota</taxon>
        <taxon>Bacilli</taxon>
        <taxon>Bacillales</taxon>
        <taxon>Caryophanaceae</taxon>
        <taxon>Jeotgalibacillus</taxon>
    </lineage>
</organism>
<dbReference type="InterPro" id="IPR050901">
    <property type="entry name" value="BP-dep_ABC_trans_perm"/>
</dbReference>
<dbReference type="GO" id="GO:0005886">
    <property type="term" value="C:plasma membrane"/>
    <property type="evidence" value="ECO:0007669"/>
    <property type="project" value="UniProtKB-SubCell"/>
</dbReference>
<name>A0A0C2S5V6_9BACL</name>
<comment type="similarity">
    <text evidence="7">Belongs to the binding-protein-dependent transport system permease family.</text>
</comment>
<keyword evidence="5 7" id="KW-1133">Transmembrane helix</keyword>
<comment type="caution">
    <text evidence="9">The sequence shown here is derived from an EMBL/GenBank/DDBJ whole genome shotgun (WGS) entry which is preliminary data.</text>
</comment>
<dbReference type="Proteomes" id="UP000031938">
    <property type="component" value="Unassembled WGS sequence"/>
</dbReference>
<dbReference type="CDD" id="cd06261">
    <property type="entry name" value="TM_PBP2"/>
    <property type="match status" value="1"/>
</dbReference>
<keyword evidence="2 7" id="KW-0813">Transport</keyword>
<dbReference type="Pfam" id="PF00528">
    <property type="entry name" value="BPD_transp_1"/>
    <property type="match status" value="1"/>
</dbReference>
<feature type="transmembrane region" description="Helical" evidence="7">
    <location>
        <begin position="107"/>
        <end position="127"/>
    </location>
</feature>
<evidence type="ECO:0000256" key="2">
    <source>
        <dbReference type="ARBA" id="ARBA00022448"/>
    </source>
</evidence>
<evidence type="ECO:0000256" key="7">
    <source>
        <dbReference type="RuleBase" id="RU363032"/>
    </source>
</evidence>
<keyword evidence="6 7" id="KW-0472">Membrane</keyword>
<dbReference type="PANTHER" id="PTHR32243">
    <property type="entry name" value="MALTOSE TRANSPORT SYSTEM PERMEASE-RELATED"/>
    <property type="match status" value="1"/>
</dbReference>
<evidence type="ECO:0000256" key="5">
    <source>
        <dbReference type="ARBA" id="ARBA00022989"/>
    </source>
</evidence>
<dbReference type="Gene3D" id="1.10.3720.10">
    <property type="entry name" value="MetI-like"/>
    <property type="match status" value="1"/>
</dbReference>
<feature type="transmembrane region" description="Helical" evidence="7">
    <location>
        <begin position="70"/>
        <end position="95"/>
    </location>
</feature>
<feature type="transmembrane region" description="Helical" evidence="7">
    <location>
        <begin position="139"/>
        <end position="162"/>
    </location>
</feature>
<gene>
    <name evidence="9" type="ORF">KP78_08920</name>
</gene>